<dbReference type="PROSITE" id="PS51384">
    <property type="entry name" value="FAD_FR"/>
    <property type="match status" value="1"/>
</dbReference>
<name>A0ABU6AHE3_9PSEU</name>
<dbReference type="Gene3D" id="3.40.50.80">
    <property type="entry name" value="Nucleotide-binding domain of ferredoxin-NADP reductase (FNR) module"/>
    <property type="match status" value="1"/>
</dbReference>
<dbReference type="PANTHER" id="PTHR47354:SF1">
    <property type="entry name" value="CARNITINE MONOOXYGENASE REDUCTASE SUBUNIT"/>
    <property type="match status" value="1"/>
</dbReference>
<dbReference type="InterPro" id="IPR050415">
    <property type="entry name" value="MRET"/>
</dbReference>
<feature type="domain" description="FAD-binding FR-type" evidence="9">
    <location>
        <begin position="10"/>
        <end position="112"/>
    </location>
</feature>
<comment type="cofactor">
    <cofactor evidence="1">
        <name>FAD</name>
        <dbReference type="ChEBI" id="CHEBI:57692"/>
    </cofactor>
</comment>
<evidence type="ECO:0000259" key="8">
    <source>
        <dbReference type="PROSITE" id="PS51085"/>
    </source>
</evidence>
<dbReference type="SUPFAM" id="SSF63380">
    <property type="entry name" value="Riboflavin synthase domain-like"/>
    <property type="match status" value="1"/>
</dbReference>
<feature type="domain" description="2Fe-2S ferredoxin-type" evidence="8">
    <location>
        <begin position="238"/>
        <end position="323"/>
    </location>
</feature>
<evidence type="ECO:0000256" key="6">
    <source>
        <dbReference type="ARBA" id="ARBA00023004"/>
    </source>
</evidence>
<dbReference type="EC" id="1.-.-.-" evidence="10"/>
<gene>
    <name evidence="10" type="ORF">R4I43_26645</name>
</gene>
<keyword evidence="5 10" id="KW-0560">Oxidoreductase</keyword>
<sequence>MPDDQPTPSPRTVRLRVAATEIEADDTRSFVLVPESGADLPEWTPGAHIDVHLPGGMIRQYSLCGDPADRRRWRIGVLREPTGRGGSTYLHEQVRAGTVLEASTPRNNFPLRPAEHYVFVAGGIGITPLLPMIRRAEAAGPPWTLHYGGRNLARMAFRGELESYGDEVILYPEDQTGLLPLEDIVRSAGEDGLVYCCGPEPLLAAVENAWRGRPSERLRIERFHPREVVADPAADGAFDVRIHSTGRSVRVAGGQSILDVLAKAGLEVPSSCREGTCATCETGVIEGSVDHRDSILSEEEKETGKTMMICVSRARSAELTLDL</sequence>
<dbReference type="InterPro" id="IPR036010">
    <property type="entry name" value="2Fe-2S_ferredoxin-like_sf"/>
</dbReference>
<keyword evidence="4" id="KW-0479">Metal-binding</keyword>
<evidence type="ECO:0000256" key="3">
    <source>
        <dbReference type="ARBA" id="ARBA00022714"/>
    </source>
</evidence>
<evidence type="ECO:0000256" key="5">
    <source>
        <dbReference type="ARBA" id="ARBA00023002"/>
    </source>
</evidence>
<reference evidence="10 11" key="1">
    <citation type="submission" date="2023-10" db="EMBL/GenBank/DDBJ databases">
        <title>Saccharopolyspora sp. nov., isolated from mangrove soil.</title>
        <authorList>
            <person name="Lu Y."/>
            <person name="Liu W."/>
        </authorList>
    </citation>
    <scope>NUCLEOTIDE SEQUENCE [LARGE SCALE GENOMIC DNA]</scope>
    <source>
        <strain evidence="10 11">S2-29</strain>
    </source>
</reference>
<organism evidence="10 11">
    <name type="scientific">Saccharopolyspora mangrovi</name>
    <dbReference type="NCBI Taxonomy" id="3082379"/>
    <lineage>
        <taxon>Bacteria</taxon>
        <taxon>Bacillati</taxon>
        <taxon>Actinomycetota</taxon>
        <taxon>Actinomycetes</taxon>
        <taxon>Pseudonocardiales</taxon>
        <taxon>Pseudonocardiaceae</taxon>
        <taxon>Saccharopolyspora</taxon>
    </lineage>
</organism>
<protein>
    <submittedName>
        <fullName evidence="10">PDR/VanB family oxidoreductase</fullName>
        <ecNumber evidence="10">1.-.-.-</ecNumber>
    </submittedName>
</protein>
<dbReference type="PANTHER" id="PTHR47354">
    <property type="entry name" value="NADH OXIDOREDUCTASE HCR"/>
    <property type="match status" value="1"/>
</dbReference>
<dbReference type="EMBL" id="JAWLNX010000023">
    <property type="protein sequence ID" value="MEB3370989.1"/>
    <property type="molecule type" value="Genomic_DNA"/>
</dbReference>
<keyword evidence="6" id="KW-0408">Iron</keyword>
<dbReference type="PROSITE" id="PS51085">
    <property type="entry name" value="2FE2S_FER_2"/>
    <property type="match status" value="1"/>
</dbReference>
<dbReference type="CDD" id="cd00207">
    <property type="entry name" value="fer2"/>
    <property type="match status" value="1"/>
</dbReference>
<keyword evidence="11" id="KW-1185">Reference proteome</keyword>
<dbReference type="Gene3D" id="2.40.30.10">
    <property type="entry name" value="Translation factors"/>
    <property type="match status" value="1"/>
</dbReference>
<proteinExistence type="predicted"/>
<evidence type="ECO:0000256" key="2">
    <source>
        <dbReference type="ARBA" id="ARBA00022630"/>
    </source>
</evidence>
<keyword evidence="7" id="KW-0411">Iron-sulfur</keyword>
<dbReference type="InterPro" id="IPR039261">
    <property type="entry name" value="FNR_nucleotide-bd"/>
</dbReference>
<evidence type="ECO:0000313" key="11">
    <source>
        <dbReference type="Proteomes" id="UP001327093"/>
    </source>
</evidence>
<dbReference type="GO" id="GO:0016491">
    <property type="term" value="F:oxidoreductase activity"/>
    <property type="evidence" value="ECO:0007669"/>
    <property type="project" value="UniProtKB-KW"/>
</dbReference>
<keyword evidence="3" id="KW-0001">2Fe-2S</keyword>
<dbReference type="InterPro" id="IPR012675">
    <property type="entry name" value="Beta-grasp_dom_sf"/>
</dbReference>
<evidence type="ECO:0000256" key="7">
    <source>
        <dbReference type="ARBA" id="ARBA00023014"/>
    </source>
</evidence>
<dbReference type="RefSeq" id="WP_324268460.1">
    <property type="nucleotide sequence ID" value="NZ_JAWLNX010000023.1"/>
</dbReference>
<dbReference type="InterPro" id="IPR006058">
    <property type="entry name" value="2Fe2S_fd_BS"/>
</dbReference>
<keyword evidence="2" id="KW-0285">Flavoprotein</keyword>
<comment type="caution">
    <text evidence="10">The sequence shown here is derived from an EMBL/GenBank/DDBJ whole genome shotgun (WGS) entry which is preliminary data.</text>
</comment>
<dbReference type="SUPFAM" id="SSF52343">
    <property type="entry name" value="Ferredoxin reductase-like, C-terminal NADP-linked domain"/>
    <property type="match status" value="1"/>
</dbReference>
<dbReference type="PRINTS" id="PR00409">
    <property type="entry name" value="PHDIOXRDTASE"/>
</dbReference>
<dbReference type="InterPro" id="IPR017927">
    <property type="entry name" value="FAD-bd_FR_type"/>
</dbReference>
<evidence type="ECO:0000313" key="10">
    <source>
        <dbReference type="EMBL" id="MEB3370989.1"/>
    </source>
</evidence>
<evidence type="ECO:0000259" key="9">
    <source>
        <dbReference type="PROSITE" id="PS51384"/>
    </source>
</evidence>
<dbReference type="Gene3D" id="3.10.20.30">
    <property type="match status" value="1"/>
</dbReference>
<dbReference type="Proteomes" id="UP001327093">
    <property type="component" value="Unassembled WGS sequence"/>
</dbReference>
<dbReference type="InterPro" id="IPR001041">
    <property type="entry name" value="2Fe-2S_ferredoxin-type"/>
</dbReference>
<dbReference type="Pfam" id="PF00111">
    <property type="entry name" value="Fer2"/>
    <property type="match status" value="1"/>
</dbReference>
<evidence type="ECO:0000256" key="1">
    <source>
        <dbReference type="ARBA" id="ARBA00001974"/>
    </source>
</evidence>
<dbReference type="SUPFAM" id="SSF54292">
    <property type="entry name" value="2Fe-2S ferredoxin-like"/>
    <property type="match status" value="1"/>
</dbReference>
<dbReference type="CDD" id="cd06185">
    <property type="entry name" value="PDR_like"/>
    <property type="match status" value="1"/>
</dbReference>
<evidence type="ECO:0000256" key="4">
    <source>
        <dbReference type="ARBA" id="ARBA00022723"/>
    </source>
</evidence>
<dbReference type="InterPro" id="IPR017938">
    <property type="entry name" value="Riboflavin_synthase-like_b-brl"/>
</dbReference>
<accession>A0ABU6AHE3</accession>
<dbReference type="PROSITE" id="PS00197">
    <property type="entry name" value="2FE2S_FER_1"/>
    <property type="match status" value="1"/>
</dbReference>